<comment type="caution">
    <text evidence="1">The sequence shown here is derived from an EMBL/GenBank/DDBJ whole genome shotgun (WGS) entry which is preliminary data.</text>
</comment>
<keyword evidence="2" id="KW-1185">Reference proteome</keyword>
<dbReference type="EMBL" id="BAAANY010000023">
    <property type="protein sequence ID" value="GAA1701446.1"/>
    <property type="molecule type" value="Genomic_DNA"/>
</dbReference>
<reference evidence="1 2" key="1">
    <citation type="journal article" date="2019" name="Int. J. Syst. Evol. Microbiol.">
        <title>The Global Catalogue of Microorganisms (GCM) 10K type strain sequencing project: providing services to taxonomists for standard genome sequencing and annotation.</title>
        <authorList>
            <consortium name="The Broad Institute Genomics Platform"/>
            <consortium name="The Broad Institute Genome Sequencing Center for Infectious Disease"/>
            <person name="Wu L."/>
            <person name="Ma J."/>
        </authorList>
    </citation>
    <scope>NUCLEOTIDE SEQUENCE [LARGE SCALE GENOMIC DNA]</scope>
    <source>
        <strain evidence="1 2">JCM 14718</strain>
    </source>
</reference>
<sequence>MDIVDFVRARLDERAQIAERATPGPWVVCDGVIADYEENATWEQVVEQPVAPRDDTHIAANDPAYVLRDVAAKRAIVDACGYADESDSALFEAWRDAVSYLAAIDSAHPDYDPKWRR</sequence>
<evidence type="ECO:0000313" key="1">
    <source>
        <dbReference type="EMBL" id="GAA1701446.1"/>
    </source>
</evidence>
<proteinExistence type="predicted"/>
<evidence type="ECO:0000313" key="2">
    <source>
        <dbReference type="Proteomes" id="UP001500618"/>
    </source>
</evidence>
<name>A0ABN2IB56_9ACTN</name>
<organism evidence="1 2">
    <name type="scientific">Fodinicola feengrottensis</name>
    <dbReference type="NCBI Taxonomy" id="435914"/>
    <lineage>
        <taxon>Bacteria</taxon>
        <taxon>Bacillati</taxon>
        <taxon>Actinomycetota</taxon>
        <taxon>Actinomycetes</taxon>
        <taxon>Mycobacteriales</taxon>
        <taxon>Fodinicola</taxon>
    </lineage>
</organism>
<dbReference type="Pfam" id="PF19730">
    <property type="entry name" value="DUF6221"/>
    <property type="match status" value="1"/>
</dbReference>
<protein>
    <submittedName>
        <fullName evidence="1">Uncharacterized protein</fullName>
    </submittedName>
</protein>
<accession>A0ABN2IB56</accession>
<dbReference type="RefSeq" id="WP_344313553.1">
    <property type="nucleotide sequence ID" value="NZ_BAAANY010000023.1"/>
</dbReference>
<dbReference type="Proteomes" id="UP001500618">
    <property type="component" value="Unassembled WGS sequence"/>
</dbReference>
<gene>
    <name evidence="1" type="ORF">GCM10009765_58770</name>
</gene>
<dbReference type="InterPro" id="IPR046193">
    <property type="entry name" value="DUF6221"/>
</dbReference>